<evidence type="ECO:0000256" key="3">
    <source>
        <dbReference type="ARBA" id="ARBA00022842"/>
    </source>
</evidence>
<keyword evidence="3" id="KW-0460">Magnesium</keyword>
<dbReference type="SUPFAM" id="SSF51604">
    <property type="entry name" value="Enolase C-terminal domain-like"/>
    <property type="match status" value="1"/>
</dbReference>
<dbReference type="Gene3D" id="3.20.20.120">
    <property type="entry name" value="Enolase-like C-terminal domain"/>
    <property type="match status" value="1"/>
</dbReference>
<sequence length="380" mass="41931">MEITRIEIIRIAIPFTAGRNEAENSGQDFNAASPNLNKMESLIVKIHTDNGRIGWGEAFGHLVNAVCYAALEKFVAPFFLNKQIETQHDLAALMKSAEYAFHGFGRTGPIRYALSAIDIALWDLISQHAGLPLWKMLGAERQKISIYPSLVSYGNDPDLVHKKVKEVVDLGFKQIKLHETTFEAVAAAKNALNENCSLMVDVNCCWNKEDAAAEIAKLKTLNLKWLEEPVWPVDDFDALQELNQQGISISAGENTAGELDAIHLIKNKIVDIVQPSVAKIGGVSSAVQVINAGSEHSVTVVPHCFYYGPGMLATAHLVALLPDDIYLEVPYIQFKEHLHVLTQYQPEIILPETPGLGFQINEDILKKYTVVSSTCMNQGV</sequence>
<dbReference type="SUPFAM" id="SSF54826">
    <property type="entry name" value="Enolase N-terminal domain-like"/>
    <property type="match status" value="1"/>
</dbReference>
<dbReference type="AlphaFoldDB" id="A0A151Y2T8"/>
<dbReference type="InterPro" id="IPR018110">
    <property type="entry name" value="Mandel_Rmase/mucon_lact_enz_CS"/>
</dbReference>
<name>A0A151Y2T8_9GAMM</name>
<dbReference type="CDD" id="cd03316">
    <property type="entry name" value="MR_like"/>
    <property type="match status" value="1"/>
</dbReference>
<dbReference type="PANTHER" id="PTHR13794">
    <property type="entry name" value="ENOLASE SUPERFAMILY, MANDELATE RACEMASE"/>
    <property type="match status" value="1"/>
</dbReference>
<evidence type="ECO:0000256" key="1">
    <source>
        <dbReference type="ARBA" id="ARBA00001946"/>
    </source>
</evidence>
<reference evidence="5 6" key="1">
    <citation type="submission" date="2016-03" db="EMBL/GenBank/DDBJ databases">
        <title>Acinetobacter genomospecies 28 strain ANC 4149.</title>
        <authorList>
            <person name="Radolfova-Krizova L."/>
            <person name="Nemec A."/>
        </authorList>
    </citation>
    <scope>NUCLEOTIDE SEQUENCE [LARGE SCALE GENOMIC DNA]</scope>
    <source>
        <strain evidence="5 6">ANC 4149</strain>
    </source>
</reference>
<dbReference type="STRING" id="1806892.AZH43_10515"/>
<dbReference type="GO" id="GO:0009063">
    <property type="term" value="P:amino acid catabolic process"/>
    <property type="evidence" value="ECO:0007669"/>
    <property type="project" value="InterPro"/>
</dbReference>
<feature type="domain" description="Mandelate racemase/muconate lactonizing enzyme C-terminal" evidence="4">
    <location>
        <begin position="157"/>
        <end position="248"/>
    </location>
</feature>
<accession>A0A151Y2T8</accession>
<protein>
    <submittedName>
        <fullName evidence="5">Mandelate racemase</fullName>
    </submittedName>
</protein>
<evidence type="ECO:0000259" key="4">
    <source>
        <dbReference type="SMART" id="SM00922"/>
    </source>
</evidence>
<dbReference type="RefSeq" id="WP_067668224.1">
    <property type="nucleotide sequence ID" value="NZ_CBCSIK010000010.1"/>
</dbReference>
<dbReference type="GO" id="GO:0016052">
    <property type="term" value="P:carbohydrate catabolic process"/>
    <property type="evidence" value="ECO:0007669"/>
    <property type="project" value="TreeGrafter"/>
</dbReference>
<dbReference type="Proteomes" id="UP000076276">
    <property type="component" value="Unassembled WGS sequence"/>
</dbReference>
<dbReference type="SMART" id="SM00922">
    <property type="entry name" value="MR_MLE"/>
    <property type="match status" value="1"/>
</dbReference>
<proteinExistence type="predicted"/>
<dbReference type="GO" id="GO:0016836">
    <property type="term" value="F:hydro-lyase activity"/>
    <property type="evidence" value="ECO:0007669"/>
    <property type="project" value="TreeGrafter"/>
</dbReference>
<dbReference type="Pfam" id="PF02746">
    <property type="entry name" value="MR_MLE_N"/>
    <property type="match status" value="1"/>
</dbReference>
<organism evidence="5 6">
    <name type="scientific">Acinetobacter pragensis</name>
    <dbReference type="NCBI Taxonomy" id="1806892"/>
    <lineage>
        <taxon>Bacteria</taxon>
        <taxon>Pseudomonadati</taxon>
        <taxon>Pseudomonadota</taxon>
        <taxon>Gammaproteobacteria</taxon>
        <taxon>Moraxellales</taxon>
        <taxon>Moraxellaceae</taxon>
        <taxon>Acinetobacter</taxon>
    </lineage>
</organism>
<dbReference type="PANTHER" id="PTHR13794:SF58">
    <property type="entry name" value="MITOCHONDRIAL ENOLASE SUPERFAMILY MEMBER 1"/>
    <property type="match status" value="1"/>
</dbReference>
<comment type="cofactor">
    <cofactor evidence="1">
        <name>Mg(2+)</name>
        <dbReference type="ChEBI" id="CHEBI:18420"/>
    </cofactor>
</comment>
<dbReference type="Gene3D" id="3.30.390.10">
    <property type="entry name" value="Enolase-like, N-terminal domain"/>
    <property type="match status" value="1"/>
</dbReference>
<dbReference type="InterPro" id="IPR013342">
    <property type="entry name" value="Mandelate_racemase_C"/>
</dbReference>
<dbReference type="InterPro" id="IPR029017">
    <property type="entry name" value="Enolase-like_N"/>
</dbReference>
<dbReference type="SFLD" id="SFLDS00001">
    <property type="entry name" value="Enolase"/>
    <property type="match status" value="1"/>
</dbReference>
<dbReference type="EMBL" id="LUAW01000016">
    <property type="protein sequence ID" value="KYQ72362.1"/>
    <property type="molecule type" value="Genomic_DNA"/>
</dbReference>
<dbReference type="GO" id="GO:0000287">
    <property type="term" value="F:magnesium ion binding"/>
    <property type="evidence" value="ECO:0007669"/>
    <property type="project" value="TreeGrafter"/>
</dbReference>
<gene>
    <name evidence="5" type="ORF">AZH43_10515</name>
</gene>
<dbReference type="OrthoDB" id="5596677at2"/>
<evidence type="ECO:0000256" key="2">
    <source>
        <dbReference type="ARBA" id="ARBA00022723"/>
    </source>
</evidence>
<dbReference type="PROSITE" id="PS00909">
    <property type="entry name" value="MR_MLE_2"/>
    <property type="match status" value="1"/>
</dbReference>
<evidence type="ECO:0000313" key="6">
    <source>
        <dbReference type="Proteomes" id="UP000076276"/>
    </source>
</evidence>
<dbReference type="InterPro" id="IPR029065">
    <property type="entry name" value="Enolase_C-like"/>
</dbReference>
<dbReference type="InterPro" id="IPR046945">
    <property type="entry name" value="RHMD-like"/>
</dbReference>
<dbReference type="Pfam" id="PF13378">
    <property type="entry name" value="MR_MLE_C"/>
    <property type="match status" value="1"/>
</dbReference>
<keyword evidence="2" id="KW-0479">Metal-binding</keyword>
<dbReference type="InterPro" id="IPR013341">
    <property type="entry name" value="Mandelate_racemase_N_dom"/>
</dbReference>
<evidence type="ECO:0000313" key="5">
    <source>
        <dbReference type="EMBL" id="KYQ72362.1"/>
    </source>
</evidence>
<dbReference type="InterPro" id="IPR036849">
    <property type="entry name" value="Enolase-like_C_sf"/>
</dbReference>
<keyword evidence="6" id="KW-1185">Reference proteome</keyword>
<comment type="caution">
    <text evidence="5">The sequence shown here is derived from an EMBL/GenBank/DDBJ whole genome shotgun (WGS) entry which is preliminary data.</text>
</comment>